<accession>A0ABM1QNK0</accession>
<dbReference type="InterPro" id="IPR050232">
    <property type="entry name" value="FBL13/AtMIF1-like"/>
</dbReference>
<dbReference type="GeneID" id="104755805"/>
<dbReference type="InterPro" id="IPR036047">
    <property type="entry name" value="F-box-like_dom_sf"/>
</dbReference>
<dbReference type="Pfam" id="PF00646">
    <property type="entry name" value="F-box"/>
    <property type="match status" value="1"/>
</dbReference>
<dbReference type="PANTHER" id="PTHR31900">
    <property type="entry name" value="F-BOX/RNI SUPERFAMILY PROTEIN-RELATED"/>
    <property type="match status" value="1"/>
</dbReference>
<dbReference type="InterPro" id="IPR006566">
    <property type="entry name" value="FBD"/>
</dbReference>
<gene>
    <name evidence="3" type="primary">LOC104755805</name>
</gene>
<dbReference type="PROSITE" id="PS50181">
    <property type="entry name" value="FBOX"/>
    <property type="match status" value="1"/>
</dbReference>
<name>A0ABM1QNK0_CAMSA</name>
<dbReference type="InterPro" id="IPR053781">
    <property type="entry name" value="F-box_AtFBL13-like"/>
</dbReference>
<evidence type="ECO:0000313" key="3">
    <source>
        <dbReference type="RefSeq" id="XP_019088338.1"/>
    </source>
</evidence>
<dbReference type="InterPro" id="IPR032675">
    <property type="entry name" value="LRR_dom_sf"/>
</dbReference>
<sequence>MDRISELPDELLWRILSLLPATDVVTTMVFSKRWQHVWMMVPKLVYDDSYKNHSYERFSQFVDRSLFLHEAPFIETLHFKLGKTCGAGDIRVWTRAVEKCCVHELIIDIDCSSSTTPVNILPRCFYTRCQMLVTLKLKSVILVDFSSPVTFPSLKTLSLHSVEYPGEIFLDSFFFNCPALEDLVVEKCPNDNVEIFFITVPSLKRLVLRFYDIDESHLFVISAPSLEFLDIVDRSCGSISVVVNMPKIVKATIDVTSVYYPSEVLASITSVKHLDLLTSKYPYPVGSIFGCLVRLKLCTCEAKWLNLLMCLLRDSPKLQSLKLGKVSTYSKHQPRPCWNEPSSVPECLLSSLSTLEWVKYQGTEAEKEVAAFILRNANCLKKATISSNYTDPNMKLNMLKELSSSPRRSPICQLIFN</sequence>
<keyword evidence="2" id="KW-1185">Reference proteome</keyword>
<dbReference type="RefSeq" id="XP_019088338.1">
    <property type="nucleotide sequence ID" value="XM_019232793.1"/>
</dbReference>
<proteinExistence type="predicted"/>
<dbReference type="InterPro" id="IPR013101">
    <property type="entry name" value="LRR_PRU1-like"/>
</dbReference>
<dbReference type="SUPFAM" id="SSF81383">
    <property type="entry name" value="F-box domain"/>
    <property type="match status" value="1"/>
</dbReference>
<dbReference type="CDD" id="cd22160">
    <property type="entry name" value="F-box_AtFBL13-like"/>
    <property type="match status" value="1"/>
</dbReference>
<dbReference type="SUPFAM" id="SSF52047">
    <property type="entry name" value="RNI-like"/>
    <property type="match status" value="1"/>
</dbReference>
<evidence type="ECO:0000313" key="2">
    <source>
        <dbReference type="Proteomes" id="UP000694864"/>
    </source>
</evidence>
<organism evidence="2 3">
    <name type="scientific">Camelina sativa</name>
    <name type="common">False flax</name>
    <name type="synonym">Myagrum sativum</name>
    <dbReference type="NCBI Taxonomy" id="90675"/>
    <lineage>
        <taxon>Eukaryota</taxon>
        <taxon>Viridiplantae</taxon>
        <taxon>Streptophyta</taxon>
        <taxon>Embryophyta</taxon>
        <taxon>Tracheophyta</taxon>
        <taxon>Spermatophyta</taxon>
        <taxon>Magnoliopsida</taxon>
        <taxon>eudicotyledons</taxon>
        <taxon>Gunneridae</taxon>
        <taxon>Pentapetalae</taxon>
        <taxon>rosids</taxon>
        <taxon>malvids</taxon>
        <taxon>Brassicales</taxon>
        <taxon>Brassicaceae</taxon>
        <taxon>Camelineae</taxon>
        <taxon>Camelina</taxon>
    </lineage>
</organism>
<reference evidence="3" key="2">
    <citation type="submission" date="2025-08" db="UniProtKB">
        <authorList>
            <consortium name="RefSeq"/>
        </authorList>
    </citation>
    <scope>IDENTIFICATION</scope>
    <source>
        <tissue evidence="3">Leaf</tissue>
    </source>
</reference>
<dbReference type="Pfam" id="PF07723">
    <property type="entry name" value="LRR_2"/>
    <property type="match status" value="1"/>
</dbReference>
<evidence type="ECO:0000259" key="1">
    <source>
        <dbReference type="PROSITE" id="PS50181"/>
    </source>
</evidence>
<reference evidence="2" key="1">
    <citation type="journal article" date="2014" name="Nat. Commun.">
        <title>The emerging biofuel crop Camelina sativa retains a highly undifferentiated hexaploid genome structure.</title>
        <authorList>
            <person name="Kagale S."/>
            <person name="Koh C."/>
            <person name="Nixon J."/>
            <person name="Bollina V."/>
            <person name="Clarke W.E."/>
            <person name="Tuteja R."/>
            <person name="Spillane C."/>
            <person name="Robinson S.J."/>
            <person name="Links M.G."/>
            <person name="Clarke C."/>
            <person name="Higgins E.E."/>
            <person name="Huebert T."/>
            <person name="Sharpe A.G."/>
            <person name="Parkin I.A."/>
        </authorList>
    </citation>
    <scope>NUCLEOTIDE SEQUENCE [LARGE SCALE GENOMIC DNA]</scope>
    <source>
        <strain evidence="2">cv. DH55</strain>
    </source>
</reference>
<dbReference type="Gene3D" id="1.20.1280.50">
    <property type="match status" value="1"/>
</dbReference>
<feature type="domain" description="F-box" evidence="1">
    <location>
        <begin position="1"/>
        <end position="53"/>
    </location>
</feature>
<dbReference type="PANTHER" id="PTHR31900:SF34">
    <property type="entry name" value="EMB|CAB62440.1-RELATED"/>
    <property type="match status" value="1"/>
</dbReference>
<dbReference type="Pfam" id="PF08387">
    <property type="entry name" value="FBD"/>
    <property type="match status" value="1"/>
</dbReference>
<dbReference type="InterPro" id="IPR001810">
    <property type="entry name" value="F-box_dom"/>
</dbReference>
<dbReference type="Gene3D" id="3.80.10.10">
    <property type="entry name" value="Ribonuclease Inhibitor"/>
    <property type="match status" value="1"/>
</dbReference>
<dbReference type="SMART" id="SM00579">
    <property type="entry name" value="FBD"/>
    <property type="match status" value="1"/>
</dbReference>
<protein>
    <submittedName>
        <fullName evidence="3">Probable FBD-associated F-box protein At1g32375</fullName>
    </submittedName>
</protein>
<dbReference type="Proteomes" id="UP000694864">
    <property type="component" value="Chromosome 2"/>
</dbReference>